<feature type="transmembrane region" description="Helical" evidence="1">
    <location>
        <begin position="51"/>
        <end position="71"/>
    </location>
</feature>
<evidence type="ECO:0000313" key="2">
    <source>
        <dbReference type="EMBL" id="ERI84818.1"/>
    </source>
</evidence>
<comment type="caution">
    <text evidence="2">The sequence shown here is derived from an EMBL/GenBank/DDBJ whole genome shotgun (WGS) entry which is preliminary data.</text>
</comment>
<evidence type="ECO:0000256" key="1">
    <source>
        <dbReference type="SAM" id="Phobius"/>
    </source>
</evidence>
<evidence type="ECO:0000313" key="3">
    <source>
        <dbReference type="Proteomes" id="UP000016496"/>
    </source>
</evidence>
<gene>
    <name evidence="2" type="ORF">HMPREF1981_02151</name>
</gene>
<feature type="transmembrane region" description="Helical" evidence="1">
    <location>
        <begin position="12"/>
        <end position="30"/>
    </location>
</feature>
<organism evidence="2 3">
    <name type="scientific">Bacteroides pyogenes F0041</name>
    <dbReference type="NCBI Taxonomy" id="1321819"/>
    <lineage>
        <taxon>Bacteria</taxon>
        <taxon>Pseudomonadati</taxon>
        <taxon>Bacteroidota</taxon>
        <taxon>Bacteroidia</taxon>
        <taxon>Bacteroidales</taxon>
        <taxon>Bacteroidaceae</taxon>
        <taxon>Bacteroides</taxon>
    </lineage>
</organism>
<dbReference type="AlphaFoldDB" id="U2CL71"/>
<protein>
    <submittedName>
        <fullName evidence="2">Uncharacterized protein</fullName>
    </submittedName>
</protein>
<accession>U2CL71</accession>
<keyword evidence="1" id="KW-1133">Transmembrane helix</keyword>
<keyword evidence="1" id="KW-0812">Transmembrane</keyword>
<keyword evidence="1" id="KW-0472">Membrane</keyword>
<dbReference type="Proteomes" id="UP000016496">
    <property type="component" value="Unassembled WGS sequence"/>
</dbReference>
<dbReference type="EMBL" id="AWSV01000115">
    <property type="protein sequence ID" value="ERI84818.1"/>
    <property type="molecule type" value="Genomic_DNA"/>
</dbReference>
<sequence>MKSCFQVFKSAFFPSAFHYIFPSIHIAFFLKSGTNKRRKTTPFERCPQMSPFVFTCPITCYFTVFLIPVTLQPKGIGQANQAPETGSVPISANPNPSVDGFLFALANSKVCSKQLEILSAALNALPGRSRDMGHSEVVTL</sequence>
<proteinExistence type="predicted"/>
<reference evidence="2 3" key="1">
    <citation type="submission" date="2013-08" db="EMBL/GenBank/DDBJ databases">
        <authorList>
            <person name="Weinstock G."/>
            <person name="Sodergren E."/>
            <person name="Wylie T."/>
            <person name="Fulton L."/>
            <person name="Fulton R."/>
            <person name="Fronick C."/>
            <person name="O'Laughlin M."/>
            <person name="Godfrey J."/>
            <person name="Miner T."/>
            <person name="Herter B."/>
            <person name="Appelbaum E."/>
            <person name="Cordes M."/>
            <person name="Lek S."/>
            <person name="Wollam A."/>
            <person name="Pepin K.H."/>
            <person name="Palsikar V.B."/>
            <person name="Mitreva M."/>
            <person name="Wilson R.K."/>
        </authorList>
    </citation>
    <scope>NUCLEOTIDE SEQUENCE [LARGE SCALE GENOMIC DNA]</scope>
    <source>
        <strain evidence="2 3">F0041</strain>
    </source>
</reference>
<dbReference type="HOGENOM" id="CLU_1831135_0_0_10"/>
<name>U2CL71_9BACE</name>